<dbReference type="Pfam" id="PF00196">
    <property type="entry name" value="GerE"/>
    <property type="match status" value="1"/>
</dbReference>
<dbReference type="STRING" id="51670.SAMN04488557_2190"/>
<sequence>MTKILVIDDHPIVLQGCRRVLEDAGIVDITLASNLIEGFRAYRSDKPDVIIIDLAIKKGILVGLTFIRRLRVHDKHTPILVLTMHEDPMIASQSLRLGANGYILKDTSSVDIIKALQAVRQGKPFLSHAIASAIAVMETKGRSNPLSAMTLRELQTLELIAQGKQYTAIAEELHVSYKTIANTCSQIKGKLGVKSLPELMRIAIDYLPEMSGQRMVDRTTPPSKDGKYW</sequence>
<dbReference type="OrthoDB" id="3678174at2"/>
<dbReference type="InterPro" id="IPR000792">
    <property type="entry name" value="Tscrpt_reg_LuxR_C"/>
</dbReference>
<dbReference type="Pfam" id="PF00072">
    <property type="entry name" value="Response_reg"/>
    <property type="match status" value="1"/>
</dbReference>
<dbReference type="InterPro" id="IPR001789">
    <property type="entry name" value="Sig_transdc_resp-reg_receiver"/>
</dbReference>
<evidence type="ECO:0000259" key="5">
    <source>
        <dbReference type="PROSITE" id="PS50110"/>
    </source>
</evidence>
<dbReference type="EMBL" id="FPCH01000002">
    <property type="protein sequence ID" value="SFV34024.1"/>
    <property type="molecule type" value="Genomic_DNA"/>
</dbReference>
<evidence type="ECO:0000256" key="2">
    <source>
        <dbReference type="ARBA" id="ARBA00023125"/>
    </source>
</evidence>
<dbReference type="SMART" id="SM00421">
    <property type="entry name" value="HTH_LUXR"/>
    <property type="match status" value="1"/>
</dbReference>
<organism evidence="6 7">
    <name type="scientific">Hyphomicrobium facile</name>
    <dbReference type="NCBI Taxonomy" id="51670"/>
    <lineage>
        <taxon>Bacteria</taxon>
        <taxon>Pseudomonadati</taxon>
        <taxon>Pseudomonadota</taxon>
        <taxon>Alphaproteobacteria</taxon>
        <taxon>Hyphomicrobiales</taxon>
        <taxon>Hyphomicrobiaceae</taxon>
        <taxon>Hyphomicrobium</taxon>
    </lineage>
</organism>
<dbReference type="Proteomes" id="UP000199423">
    <property type="component" value="Unassembled WGS sequence"/>
</dbReference>
<dbReference type="CDD" id="cd17535">
    <property type="entry name" value="REC_NarL-like"/>
    <property type="match status" value="1"/>
</dbReference>
<dbReference type="InterPro" id="IPR016032">
    <property type="entry name" value="Sig_transdc_resp-reg_C-effctor"/>
</dbReference>
<dbReference type="PROSITE" id="PS50043">
    <property type="entry name" value="HTH_LUXR_2"/>
    <property type="match status" value="1"/>
</dbReference>
<dbReference type="Gene3D" id="1.10.10.10">
    <property type="entry name" value="Winged helix-like DNA-binding domain superfamily/Winged helix DNA-binding domain"/>
    <property type="match status" value="1"/>
</dbReference>
<evidence type="ECO:0000256" key="3">
    <source>
        <dbReference type="PROSITE-ProRule" id="PRU00169"/>
    </source>
</evidence>
<dbReference type="AlphaFoldDB" id="A0A1I7NHB8"/>
<dbReference type="SUPFAM" id="SSF52172">
    <property type="entry name" value="CheY-like"/>
    <property type="match status" value="1"/>
</dbReference>
<protein>
    <submittedName>
        <fullName evidence="6">DNA-binding response regulator, NarL/FixJ family, contains REC and HTH domains</fullName>
    </submittedName>
</protein>
<keyword evidence="1 3" id="KW-0597">Phosphoprotein</keyword>
<evidence type="ECO:0000256" key="1">
    <source>
        <dbReference type="ARBA" id="ARBA00022553"/>
    </source>
</evidence>
<dbReference type="GO" id="GO:0003677">
    <property type="term" value="F:DNA binding"/>
    <property type="evidence" value="ECO:0007669"/>
    <property type="project" value="UniProtKB-KW"/>
</dbReference>
<feature type="modified residue" description="4-aspartylphosphate" evidence="3">
    <location>
        <position position="53"/>
    </location>
</feature>
<reference evidence="7" key="1">
    <citation type="submission" date="2016-10" db="EMBL/GenBank/DDBJ databases">
        <authorList>
            <person name="Varghese N."/>
            <person name="Submissions S."/>
        </authorList>
    </citation>
    <scope>NUCLEOTIDE SEQUENCE [LARGE SCALE GENOMIC DNA]</scope>
    <source>
        <strain evidence="7">DSM 1565</strain>
    </source>
</reference>
<dbReference type="PROSITE" id="PS50110">
    <property type="entry name" value="RESPONSE_REGULATORY"/>
    <property type="match status" value="1"/>
</dbReference>
<dbReference type="GO" id="GO:0006355">
    <property type="term" value="P:regulation of DNA-templated transcription"/>
    <property type="evidence" value="ECO:0007669"/>
    <property type="project" value="InterPro"/>
</dbReference>
<dbReference type="Gene3D" id="3.40.50.2300">
    <property type="match status" value="1"/>
</dbReference>
<evidence type="ECO:0000313" key="7">
    <source>
        <dbReference type="Proteomes" id="UP000199423"/>
    </source>
</evidence>
<dbReference type="SUPFAM" id="SSF46894">
    <property type="entry name" value="C-terminal effector domain of the bipartite response regulators"/>
    <property type="match status" value="1"/>
</dbReference>
<dbReference type="InterPro" id="IPR011006">
    <property type="entry name" value="CheY-like_superfamily"/>
</dbReference>
<dbReference type="SMART" id="SM00448">
    <property type="entry name" value="REC"/>
    <property type="match status" value="1"/>
</dbReference>
<dbReference type="RefSeq" id="WP_092867702.1">
    <property type="nucleotide sequence ID" value="NZ_FPCH01000002.1"/>
</dbReference>
<feature type="domain" description="Response regulatory" evidence="5">
    <location>
        <begin position="3"/>
        <end position="120"/>
    </location>
</feature>
<feature type="domain" description="HTH luxR-type" evidence="4">
    <location>
        <begin position="142"/>
        <end position="207"/>
    </location>
</feature>
<evidence type="ECO:0000259" key="4">
    <source>
        <dbReference type="PROSITE" id="PS50043"/>
    </source>
</evidence>
<name>A0A1I7NHB8_9HYPH</name>
<dbReference type="InterPro" id="IPR039420">
    <property type="entry name" value="WalR-like"/>
</dbReference>
<proteinExistence type="predicted"/>
<keyword evidence="7" id="KW-1185">Reference proteome</keyword>
<dbReference type="PRINTS" id="PR00038">
    <property type="entry name" value="HTHLUXR"/>
</dbReference>
<dbReference type="CDD" id="cd06170">
    <property type="entry name" value="LuxR_C_like"/>
    <property type="match status" value="1"/>
</dbReference>
<keyword evidence="2 6" id="KW-0238">DNA-binding</keyword>
<evidence type="ECO:0000313" key="6">
    <source>
        <dbReference type="EMBL" id="SFV34024.1"/>
    </source>
</evidence>
<dbReference type="InterPro" id="IPR036388">
    <property type="entry name" value="WH-like_DNA-bd_sf"/>
</dbReference>
<dbReference type="GO" id="GO:0000160">
    <property type="term" value="P:phosphorelay signal transduction system"/>
    <property type="evidence" value="ECO:0007669"/>
    <property type="project" value="InterPro"/>
</dbReference>
<dbReference type="PANTHER" id="PTHR43214">
    <property type="entry name" value="TWO-COMPONENT RESPONSE REGULATOR"/>
    <property type="match status" value="1"/>
</dbReference>
<gene>
    <name evidence="6" type="ORF">SAMN04488557_2190</name>
</gene>
<accession>A0A1I7NHB8</accession>
<dbReference type="PANTHER" id="PTHR43214:SF43">
    <property type="entry name" value="TWO-COMPONENT RESPONSE REGULATOR"/>
    <property type="match status" value="1"/>
</dbReference>
<dbReference type="InterPro" id="IPR058245">
    <property type="entry name" value="NreC/VraR/RcsB-like_REC"/>
</dbReference>